<name>I4D7L6_DESAJ</name>
<gene>
    <name evidence="4" type="ordered locus">Desaci_2878</name>
</gene>
<keyword evidence="5" id="KW-1185">Reference proteome</keyword>
<dbReference type="PIRSF" id="PIRSF005690">
    <property type="entry name" value="GerBA"/>
    <property type="match status" value="1"/>
</dbReference>
<keyword evidence="3" id="KW-0812">Transmembrane</keyword>
<dbReference type="Pfam" id="PF03323">
    <property type="entry name" value="GerA"/>
    <property type="match status" value="1"/>
</dbReference>
<dbReference type="HOGENOM" id="CLU_021639_4_1_9"/>
<keyword evidence="3" id="KW-1133">Transmembrane helix</keyword>
<dbReference type="GO" id="GO:0009847">
    <property type="term" value="P:spore germination"/>
    <property type="evidence" value="ECO:0007669"/>
    <property type="project" value="InterPro"/>
</dbReference>
<keyword evidence="2 3" id="KW-0472">Membrane</keyword>
<feature type="transmembrane region" description="Helical" evidence="3">
    <location>
        <begin position="321"/>
        <end position="343"/>
    </location>
</feature>
<dbReference type="Proteomes" id="UP000002892">
    <property type="component" value="Chromosome"/>
</dbReference>
<dbReference type="PANTHER" id="PTHR22550:SF5">
    <property type="entry name" value="LEUCINE ZIPPER PROTEIN 4"/>
    <property type="match status" value="1"/>
</dbReference>
<evidence type="ECO:0000313" key="5">
    <source>
        <dbReference type="Proteomes" id="UP000002892"/>
    </source>
</evidence>
<dbReference type="STRING" id="646529.Desaci_2878"/>
<comment type="similarity">
    <text evidence="1">Belongs to the GerABKA family.</text>
</comment>
<evidence type="ECO:0000256" key="1">
    <source>
        <dbReference type="ARBA" id="ARBA00005278"/>
    </source>
</evidence>
<protein>
    <submittedName>
        <fullName evidence="4">Spore germination protein, GerA family</fullName>
    </submittedName>
</protein>
<sequence length="537" mass="59035">MKKITKKILNPARKGFQGKPTVETGFSDNQTISTNIQDTMKLLKAEFEYCSDIVFREITLQLERPLGMAFVYLSGQNKFDSNNEFILQSIMLELPKILAEDSGTESDFIQVLVSKFLPTMNVSLVDTFAALMETIFAGNIIMLLDHADKAISVSVAGPEGRVIDEPDVEPSVRGPHDGFVENIDRNIALLRSRLHTSQFKTEILVLGKLTNTKICICYVRGIASDVIVGEVKARLERFKGNGIMASGIVEELIEDEPYSIFPTIQNTERPDKVVGALLEGRVGILTDNTPNALIVPCTFVSLLQAAEDYYHRSLFATSLRILRFVALNIALLLPALYVAALSFHQEILPGPLIASLMASREGVPFPTFVEVFMMELIFEILREAGVRLPKVSGQAVSTVGGLVIGETAATAGFVSQGVLIIVALTAVANFTIPNYEAAFTIRLLRFVFLIAASVLGIPGIILGLMLVLAHLCDLRSFGVPYLSPFAPLSVGSLKDTIIRAPWWNMIYLPRFGGEKKPLRIYQNATPQKPGEQDKNNE</sequence>
<accession>I4D7L6</accession>
<dbReference type="eggNOG" id="COG0697">
    <property type="taxonomic scope" value="Bacteria"/>
</dbReference>
<dbReference type="InterPro" id="IPR004995">
    <property type="entry name" value="Spore_Ger"/>
</dbReference>
<dbReference type="InterPro" id="IPR050768">
    <property type="entry name" value="UPF0353/GerABKA_families"/>
</dbReference>
<dbReference type="GO" id="GO:0016020">
    <property type="term" value="C:membrane"/>
    <property type="evidence" value="ECO:0007669"/>
    <property type="project" value="InterPro"/>
</dbReference>
<reference evidence="4 5" key="1">
    <citation type="journal article" date="2012" name="J. Bacteriol.">
        <title>Complete genome sequences of Desulfosporosinus orientis DSM765T, Desulfosporosinus youngiae DSM17734T, Desulfosporosinus meridiei DSM13257T, and Desulfosporosinus acidiphilus DSM22704T.</title>
        <authorList>
            <person name="Pester M."/>
            <person name="Brambilla E."/>
            <person name="Alazard D."/>
            <person name="Rattei T."/>
            <person name="Weinmaier T."/>
            <person name="Han J."/>
            <person name="Lucas S."/>
            <person name="Lapidus A."/>
            <person name="Cheng J.F."/>
            <person name="Goodwin L."/>
            <person name="Pitluck S."/>
            <person name="Peters L."/>
            <person name="Ovchinnikova G."/>
            <person name="Teshima H."/>
            <person name="Detter J.C."/>
            <person name="Han C.S."/>
            <person name="Tapia R."/>
            <person name="Land M.L."/>
            <person name="Hauser L."/>
            <person name="Kyrpides N.C."/>
            <person name="Ivanova N.N."/>
            <person name="Pagani I."/>
            <person name="Huntmann M."/>
            <person name="Wei C.L."/>
            <person name="Davenport K.W."/>
            <person name="Daligault H."/>
            <person name="Chain P.S."/>
            <person name="Chen A."/>
            <person name="Mavromatis K."/>
            <person name="Markowitz V."/>
            <person name="Szeto E."/>
            <person name="Mikhailova N."/>
            <person name="Pati A."/>
            <person name="Wagner M."/>
            <person name="Woyke T."/>
            <person name="Ollivier B."/>
            <person name="Klenk H.P."/>
            <person name="Spring S."/>
            <person name="Loy A."/>
        </authorList>
    </citation>
    <scope>NUCLEOTIDE SEQUENCE [LARGE SCALE GENOMIC DNA]</scope>
    <source>
        <strain evidence="5">DSM 22704 / JCM 16185 / SJ4</strain>
    </source>
</reference>
<feature type="transmembrane region" description="Helical" evidence="3">
    <location>
        <begin position="446"/>
        <end position="468"/>
    </location>
</feature>
<organism evidence="4 5">
    <name type="scientific">Desulfosporosinus acidiphilus (strain DSM 22704 / JCM 16185 / SJ4)</name>
    <dbReference type="NCBI Taxonomy" id="646529"/>
    <lineage>
        <taxon>Bacteria</taxon>
        <taxon>Bacillati</taxon>
        <taxon>Bacillota</taxon>
        <taxon>Clostridia</taxon>
        <taxon>Eubacteriales</taxon>
        <taxon>Desulfitobacteriaceae</taxon>
        <taxon>Desulfosporosinus</taxon>
    </lineage>
</organism>
<dbReference type="PANTHER" id="PTHR22550">
    <property type="entry name" value="SPORE GERMINATION PROTEIN"/>
    <property type="match status" value="1"/>
</dbReference>
<evidence type="ECO:0000256" key="2">
    <source>
        <dbReference type="ARBA" id="ARBA00023136"/>
    </source>
</evidence>
<feature type="transmembrane region" description="Helical" evidence="3">
    <location>
        <begin position="402"/>
        <end position="426"/>
    </location>
</feature>
<dbReference type="RefSeq" id="WP_014827783.1">
    <property type="nucleotide sequence ID" value="NC_018068.1"/>
</dbReference>
<evidence type="ECO:0000256" key="3">
    <source>
        <dbReference type="SAM" id="Phobius"/>
    </source>
</evidence>
<dbReference type="OrthoDB" id="1726708at2"/>
<proteinExistence type="inferred from homology"/>
<dbReference type="KEGG" id="dai:Desaci_2878"/>
<dbReference type="AlphaFoldDB" id="I4D7L6"/>
<evidence type="ECO:0000313" key="4">
    <source>
        <dbReference type="EMBL" id="AFM41790.1"/>
    </source>
</evidence>
<dbReference type="EMBL" id="CP003639">
    <property type="protein sequence ID" value="AFM41790.1"/>
    <property type="molecule type" value="Genomic_DNA"/>
</dbReference>